<feature type="region of interest" description="Disordered" evidence="1">
    <location>
        <begin position="1"/>
        <end position="20"/>
    </location>
</feature>
<gene>
    <name evidence="3" type="ORF">SV7mr_29740</name>
</gene>
<keyword evidence="2" id="KW-1133">Transmembrane helix</keyword>
<dbReference type="Proteomes" id="UP000315003">
    <property type="component" value="Chromosome"/>
</dbReference>
<dbReference type="RefSeq" id="WP_145273168.1">
    <property type="nucleotide sequence ID" value="NZ_CP036272.1"/>
</dbReference>
<keyword evidence="2" id="KW-0472">Membrane</keyword>
<sequence>MSDNESQSADDQATTSADKDQGPGLLPALIALVAIGGMLMLITFAGMAWWIFSNQSKLALPALRDGFIPQVEQSRLSPEQKTPIIEHLDAVVEDLASDQLESWQVTGVMQRLQRLPILQWGHLQVLKRFIEDHPNDFPEDAALQIDRVFSGISDGQITGIDASTMLLPVIVSDQNLNDADLIDPLETAKVAEVVTSARQIADRVKVPDTAGPITPIDVLVRRQIEAGRSQGGF</sequence>
<feature type="compositionally biased region" description="Polar residues" evidence="1">
    <location>
        <begin position="1"/>
        <end position="16"/>
    </location>
</feature>
<keyword evidence="4" id="KW-1185">Reference proteome</keyword>
<feature type="transmembrane region" description="Helical" evidence="2">
    <location>
        <begin position="28"/>
        <end position="52"/>
    </location>
</feature>
<evidence type="ECO:0000256" key="2">
    <source>
        <dbReference type="SAM" id="Phobius"/>
    </source>
</evidence>
<accession>A0A517SWK6</accession>
<reference evidence="3 4" key="1">
    <citation type="submission" date="2019-02" db="EMBL/GenBank/DDBJ databases">
        <title>Deep-cultivation of Planctomycetes and their phenomic and genomic characterization uncovers novel biology.</title>
        <authorList>
            <person name="Wiegand S."/>
            <person name="Jogler M."/>
            <person name="Boedeker C."/>
            <person name="Pinto D."/>
            <person name="Vollmers J."/>
            <person name="Rivas-Marin E."/>
            <person name="Kohn T."/>
            <person name="Peeters S.H."/>
            <person name="Heuer A."/>
            <person name="Rast P."/>
            <person name="Oberbeckmann S."/>
            <person name="Bunk B."/>
            <person name="Jeske O."/>
            <person name="Meyerdierks A."/>
            <person name="Storesund J.E."/>
            <person name="Kallscheuer N."/>
            <person name="Luecker S."/>
            <person name="Lage O.M."/>
            <person name="Pohl T."/>
            <person name="Merkel B.J."/>
            <person name="Hornburger P."/>
            <person name="Mueller R.-W."/>
            <person name="Bruemmer F."/>
            <person name="Labrenz M."/>
            <person name="Spormann A.M."/>
            <person name="Op den Camp H."/>
            <person name="Overmann J."/>
            <person name="Amann R."/>
            <person name="Jetten M.S.M."/>
            <person name="Mascher T."/>
            <person name="Medema M.H."/>
            <person name="Devos D.P."/>
            <person name="Kaster A.-K."/>
            <person name="Ovreas L."/>
            <person name="Rohde M."/>
            <person name="Galperin M.Y."/>
            <person name="Jogler C."/>
        </authorList>
    </citation>
    <scope>NUCLEOTIDE SEQUENCE [LARGE SCALE GENOMIC DNA]</scope>
    <source>
        <strain evidence="3 4">SV_7m_r</strain>
    </source>
</reference>
<name>A0A517SWK6_9BACT</name>
<evidence type="ECO:0000313" key="3">
    <source>
        <dbReference type="EMBL" id="QDT60451.1"/>
    </source>
</evidence>
<keyword evidence="2" id="KW-0812">Transmembrane</keyword>
<organism evidence="3 4">
    <name type="scientific">Stieleria bergensis</name>
    <dbReference type="NCBI Taxonomy" id="2528025"/>
    <lineage>
        <taxon>Bacteria</taxon>
        <taxon>Pseudomonadati</taxon>
        <taxon>Planctomycetota</taxon>
        <taxon>Planctomycetia</taxon>
        <taxon>Pirellulales</taxon>
        <taxon>Pirellulaceae</taxon>
        <taxon>Stieleria</taxon>
    </lineage>
</organism>
<evidence type="ECO:0000256" key="1">
    <source>
        <dbReference type="SAM" id="MobiDB-lite"/>
    </source>
</evidence>
<proteinExistence type="predicted"/>
<dbReference type="OrthoDB" id="263121at2"/>
<dbReference type="AlphaFoldDB" id="A0A517SWK6"/>
<protein>
    <submittedName>
        <fullName evidence="3">Uncharacterized protein</fullName>
    </submittedName>
</protein>
<evidence type="ECO:0000313" key="4">
    <source>
        <dbReference type="Proteomes" id="UP000315003"/>
    </source>
</evidence>
<dbReference type="EMBL" id="CP036272">
    <property type="protein sequence ID" value="QDT60451.1"/>
    <property type="molecule type" value="Genomic_DNA"/>
</dbReference>